<dbReference type="InParanoid" id="A0A543B3U2"/>
<sequence>MKMSLASLNGRVVDGVLLPLRSSAQLIRIQALRGKGTDS</sequence>
<name>A0A543B3U2_9ACTN</name>
<dbReference type="Proteomes" id="UP000317043">
    <property type="component" value="Unassembled WGS sequence"/>
</dbReference>
<accession>A0A543B3U2</accession>
<organism evidence="1 2">
    <name type="scientific">Stackebrandtia endophytica</name>
    <dbReference type="NCBI Taxonomy" id="1496996"/>
    <lineage>
        <taxon>Bacteria</taxon>
        <taxon>Bacillati</taxon>
        <taxon>Actinomycetota</taxon>
        <taxon>Actinomycetes</taxon>
        <taxon>Glycomycetales</taxon>
        <taxon>Glycomycetaceae</taxon>
        <taxon>Stackebrandtia</taxon>
    </lineage>
</organism>
<protein>
    <submittedName>
        <fullName evidence="1">Uncharacterized protein</fullName>
    </submittedName>
</protein>
<keyword evidence="2" id="KW-1185">Reference proteome</keyword>
<proteinExistence type="predicted"/>
<dbReference type="EMBL" id="VFOW01000001">
    <property type="protein sequence ID" value="TQL79472.1"/>
    <property type="molecule type" value="Genomic_DNA"/>
</dbReference>
<reference evidence="1 2" key="1">
    <citation type="submission" date="2019-06" db="EMBL/GenBank/DDBJ databases">
        <title>Sequencing the genomes of 1000 actinobacteria strains.</title>
        <authorList>
            <person name="Klenk H.-P."/>
        </authorList>
    </citation>
    <scope>NUCLEOTIDE SEQUENCE [LARGE SCALE GENOMIC DNA]</scope>
    <source>
        <strain evidence="1 2">DSM 45928</strain>
    </source>
</reference>
<evidence type="ECO:0000313" key="2">
    <source>
        <dbReference type="Proteomes" id="UP000317043"/>
    </source>
</evidence>
<evidence type="ECO:0000313" key="1">
    <source>
        <dbReference type="EMBL" id="TQL79472.1"/>
    </source>
</evidence>
<gene>
    <name evidence="1" type="ORF">FB566_5080</name>
</gene>
<comment type="caution">
    <text evidence="1">The sequence shown here is derived from an EMBL/GenBank/DDBJ whole genome shotgun (WGS) entry which is preliminary data.</text>
</comment>
<dbReference type="AlphaFoldDB" id="A0A543B3U2"/>